<keyword evidence="1" id="KW-0732">Signal</keyword>
<proteinExistence type="predicted"/>
<dbReference type="EMBL" id="JBFTWV010000263">
    <property type="protein sequence ID" value="KAL2783159.1"/>
    <property type="molecule type" value="Genomic_DNA"/>
</dbReference>
<keyword evidence="3" id="KW-1185">Reference proteome</keyword>
<dbReference type="Proteomes" id="UP001610563">
    <property type="component" value="Unassembled WGS sequence"/>
</dbReference>
<evidence type="ECO:0000313" key="2">
    <source>
        <dbReference type="EMBL" id="KAL2783159.1"/>
    </source>
</evidence>
<comment type="caution">
    <text evidence="2">The sequence shown here is derived from an EMBL/GenBank/DDBJ whole genome shotgun (WGS) entry which is preliminary data.</text>
</comment>
<accession>A0ABR4FIT2</accession>
<sequence>MHLPTLTLLTTSLAALSSATIFHNNFGHDGWLQDDRGTQVFVKNKNTATIGGGWGFFWVAEDVCHQNSVAYGWPADYGDVYLRSDGFLYNAGGGQISSAKLC</sequence>
<feature type="chain" id="PRO_5047011914" evidence="1">
    <location>
        <begin position="20"/>
        <end position="102"/>
    </location>
</feature>
<evidence type="ECO:0000313" key="3">
    <source>
        <dbReference type="Proteomes" id="UP001610563"/>
    </source>
</evidence>
<reference evidence="2 3" key="1">
    <citation type="submission" date="2024-07" db="EMBL/GenBank/DDBJ databases">
        <title>Section-level genome sequencing and comparative genomics of Aspergillus sections Usti and Cavernicolus.</title>
        <authorList>
            <consortium name="Lawrence Berkeley National Laboratory"/>
            <person name="Nybo J.L."/>
            <person name="Vesth T.C."/>
            <person name="Theobald S."/>
            <person name="Frisvad J.C."/>
            <person name="Larsen T.O."/>
            <person name="Kjaerboelling I."/>
            <person name="Rothschild-Mancinelli K."/>
            <person name="Lyhne E.K."/>
            <person name="Kogle M.E."/>
            <person name="Barry K."/>
            <person name="Clum A."/>
            <person name="Na H."/>
            <person name="Ledsgaard L."/>
            <person name="Lin J."/>
            <person name="Lipzen A."/>
            <person name="Kuo A."/>
            <person name="Riley R."/>
            <person name="Mondo S."/>
            <person name="Labutti K."/>
            <person name="Haridas S."/>
            <person name="Pangalinan J."/>
            <person name="Salamov A.A."/>
            <person name="Simmons B.A."/>
            <person name="Magnuson J.K."/>
            <person name="Chen J."/>
            <person name="Drula E."/>
            <person name="Henrissat B."/>
            <person name="Wiebenga A."/>
            <person name="Lubbers R.J."/>
            <person name="Gomes A.C."/>
            <person name="Makela M.R."/>
            <person name="Stajich J."/>
            <person name="Grigoriev I.V."/>
            <person name="Mortensen U.H."/>
            <person name="De Vries R.P."/>
            <person name="Baker S.E."/>
            <person name="Andersen M.R."/>
        </authorList>
    </citation>
    <scope>NUCLEOTIDE SEQUENCE [LARGE SCALE GENOMIC DNA]</scope>
    <source>
        <strain evidence="2 3">CBS 209.92</strain>
    </source>
</reference>
<protein>
    <submittedName>
        <fullName evidence="2">Uncharacterized protein</fullName>
    </submittedName>
</protein>
<gene>
    <name evidence="2" type="ORF">BJX66DRAFT_345189</name>
</gene>
<feature type="signal peptide" evidence="1">
    <location>
        <begin position="1"/>
        <end position="19"/>
    </location>
</feature>
<name>A0ABR4FIT2_9EURO</name>
<evidence type="ECO:0000256" key="1">
    <source>
        <dbReference type="SAM" id="SignalP"/>
    </source>
</evidence>
<organism evidence="2 3">
    <name type="scientific">Aspergillus keveii</name>
    <dbReference type="NCBI Taxonomy" id="714993"/>
    <lineage>
        <taxon>Eukaryota</taxon>
        <taxon>Fungi</taxon>
        <taxon>Dikarya</taxon>
        <taxon>Ascomycota</taxon>
        <taxon>Pezizomycotina</taxon>
        <taxon>Eurotiomycetes</taxon>
        <taxon>Eurotiomycetidae</taxon>
        <taxon>Eurotiales</taxon>
        <taxon>Aspergillaceae</taxon>
        <taxon>Aspergillus</taxon>
        <taxon>Aspergillus subgen. Nidulantes</taxon>
    </lineage>
</organism>